<feature type="non-terminal residue" evidence="1">
    <location>
        <position position="39"/>
    </location>
</feature>
<accession>X1D3M1</accession>
<sequence length="39" mass="4714">MSFDEKNEMSLYLKNLERKRKLMKNVEYNDVFSVTVGKK</sequence>
<name>X1D3M1_9ZZZZ</name>
<protein>
    <submittedName>
        <fullName evidence="1">Uncharacterized protein</fullName>
    </submittedName>
</protein>
<reference evidence="1" key="1">
    <citation type="journal article" date="2014" name="Front. Microbiol.">
        <title>High frequency of phylogenetically diverse reductive dehalogenase-homologous genes in deep subseafloor sedimentary metagenomes.</title>
        <authorList>
            <person name="Kawai M."/>
            <person name="Futagami T."/>
            <person name="Toyoda A."/>
            <person name="Takaki Y."/>
            <person name="Nishi S."/>
            <person name="Hori S."/>
            <person name="Arai W."/>
            <person name="Tsubouchi T."/>
            <person name="Morono Y."/>
            <person name="Uchiyama I."/>
            <person name="Ito T."/>
            <person name="Fujiyama A."/>
            <person name="Inagaki F."/>
            <person name="Takami H."/>
        </authorList>
    </citation>
    <scope>NUCLEOTIDE SEQUENCE</scope>
    <source>
        <strain evidence="1">Expedition CK06-06</strain>
    </source>
</reference>
<gene>
    <name evidence="1" type="ORF">S01H4_48316</name>
</gene>
<dbReference type="AlphaFoldDB" id="X1D3M1"/>
<organism evidence="1">
    <name type="scientific">marine sediment metagenome</name>
    <dbReference type="NCBI Taxonomy" id="412755"/>
    <lineage>
        <taxon>unclassified sequences</taxon>
        <taxon>metagenomes</taxon>
        <taxon>ecological metagenomes</taxon>
    </lineage>
</organism>
<evidence type="ECO:0000313" key="1">
    <source>
        <dbReference type="EMBL" id="GAG91086.1"/>
    </source>
</evidence>
<proteinExistence type="predicted"/>
<comment type="caution">
    <text evidence="1">The sequence shown here is derived from an EMBL/GenBank/DDBJ whole genome shotgun (WGS) entry which is preliminary data.</text>
</comment>
<dbReference type="EMBL" id="BART01027227">
    <property type="protein sequence ID" value="GAG91086.1"/>
    <property type="molecule type" value="Genomic_DNA"/>
</dbReference>